<dbReference type="Proteomes" id="UP000201566">
    <property type="component" value="Segment"/>
</dbReference>
<feature type="compositionally biased region" description="Basic and acidic residues" evidence="1">
    <location>
        <begin position="433"/>
        <end position="457"/>
    </location>
</feature>
<name>S4VTQ1_9VIRU</name>
<dbReference type="Gene3D" id="1.20.1280.50">
    <property type="match status" value="1"/>
</dbReference>
<proteinExistence type="predicted"/>
<gene>
    <name evidence="2" type="ORF">pdul_cds_655</name>
</gene>
<feature type="region of interest" description="Disordered" evidence="1">
    <location>
        <begin position="433"/>
        <end position="460"/>
    </location>
</feature>
<feature type="region of interest" description="Disordered" evidence="1">
    <location>
        <begin position="1"/>
        <end position="47"/>
    </location>
</feature>
<dbReference type="KEGG" id="vg:16511815"/>
<protein>
    <submittedName>
        <fullName evidence="2">F-box domain containing protein</fullName>
    </submittedName>
</protein>
<evidence type="ECO:0000313" key="3">
    <source>
        <dbReference type="Proteomes" id="UP000201566"/>
    </source>
</evidence>
<reference evidence="2 3" key="1">
    <citation type="journal article" date="2013" name="Science">
        <title>Pandoraviruses: amoeba viruses with genomes up to 2.5 Mb reaching that of parasitic eukaryotes.</title>
        <authorList>
            <person name="Philippe N."/>
            <person name="Legendre M."/>
            <person name="Doutre G."/>
            <person name="Coute Y."/>
            <person name="Poirot O."/>
            <person name="Lescot M."/>
            <person name="Arslan D."/>
            <person name="Seltzer V."/>
            <person name="Bertaux L."/>
            <person name="Bruley C."/>
            <person name="Garin J."/>
            <person name="Claverie J.M."/>
            <person name="Abergel C."/>
        </authorList>
    </citation>
    <scope>NUCLEOTIDE SEQUENCE [LARGE SCALE GENOMIC DNA]</scope>
    <source>
        <strain evidence="2">Melbourne</strain>
    </source>
</reference>
<organism evidence="2 3">
    <name type="scientific">Pandoravirus dulcis</name>
    <dbReference type="NCBI Taxonomy" id="1349409"/>
    <lineage>
        <taxon>Viruses</taxon>
        <taxon>Pandoravirus</taxon>
    </lineage>
</organism>
<sequence length="594" mass="63950">MQPVSPTATRRTHEDIQPAHAGQRHTMDSADADTHANKRRRIDDPTDGAPAHGVAVWDLLADEDALAVLSHCAPADIGRVSAVNWRLRCLALDERLWKTLYDAIFPVCGKFCIAHVGRSVAGLDLEALVDRGLDLMLDPTKTTEGCALPLPEEVAALGDDDYVVGRGCRRHWPDVVAARGYRWAYAVAAVGRPRFFGPHLDGSPPSLIGRSCSLGATYRGDLVDIRGDDECVTYVAHGYATADAVCFVPWGSSTDHAIVARGASGQWAHGILEGRAVAWCRPAQRSLRPQTDYRDQCVGFYRGPWVNGCPHGDGILIGPDYLYPQVACHAPSVVRSGTWRGGLPGHATRAWSVVSAKDSACAGVGTLATSRDAPQTGIVRTAKGDVAFVGEVGEWRPAVGRLMARDGGPTYDGDVCIEHGGHKGRLTLADGRTIDLDEQRDDPDKAVSPEPESDHHGMPAVVVTYPNGDRVRWRANAASPVAFIYADGRTCEPALGWDTAVCSPSPTVCVDTAARLLLDDTPFAAAQHHALFLAHDPIEGLVFWPRTAQKSDAPVHAPFLDHMAAHHGPRWVQCRAAVRLLWGLDDIPATPPKP</sequence>
<dbReference type="EMBL" id="KC977570">
    <property type="protein sequence ID" value="AGO82800.2"/>
    <property type="molecule type" value="Genomic_DNA"/>
</dbReference>
<dbReference type="RefSeq" id="YP_008319469.2">
    <property type="nucleotide sequence ID" value="NC_021858.1"/>
</dbReference>
<dbReference type="GeneID" id="16511815"/>
<dbReference type="InterPro" id="IPR036047">
    <property type="entry name" value="F-box-like_dom_sf"/>
</dbReference>
<evidence type="ECO:0000256" key="1">
    <source>
        <dbReference type="SAM" id="MobiDB-lite"/>
    </source>
</evidence>
<dbReference type="SUPFAM" id="SSF81383">
    <property type="entry name" value="F-box domain"/>
    <property type="match status" value="1"/>
</dbReference>
<evidence type="ECO:0000313" key="2">
    <source>
        <dbReference type="EMBL" id="AGO82800.2"/>
    </source>
</evidence>
<accession>S4VTQ1</accession>
<feature type="compositionally biased region" description="Basic and acidic residues" evidence="1">
    <location>
        <begin position="25"/>
        <end position="44"/>
    </location>
</feature>